<accession>A0A0L9U550</accession>
<dbReference type="Proteomes" id="UP000053144">
    <property type="component" value="Chromosome 3"/>
</dbReference>
<protein>
    <submittedName>
        <fullName evidence="1">Uncharacterized protein</fullName>
    </submittedName>
</protein>
<gene>
    <name evidence="1" type="ORF">LR48_Vigan03g090100</name>
</gene>
<dbReference type="Gramene" id="KOM37519">
    <property type="protein sequence ID" value="KOM37519"/>
    <property type="gene ID" value="LR48_Vigan03g090100"/>
</dbReference>
<name>A0A0L9U550_PHAAN</name>
<evidence type="ECO:0000313" key="1">
    <source>
        <dbReference type="EMBL" id="KOM37519.1"/>
    </source>
</evidence>
<sequence length="63" mass="6855">MLRVNSPSELGGALCEILWSRLANKVCCANPFSPVFSFALFSVEPKTDEVPLEQALEEDNVAA</sequence>
<organism evidence="1 2">
    <name type="scientific">Phaseolus angularis</name>
    <name type="common">Azuki bean</name>
    <name type="synonym">Vigna angularis</name>
    <dbReference type="NCBI Taxonomy" id="3914"/>
    <lineage>
        <taxon>Eukaryota</taxon>
        <taxon>Viridiplantae</taxon>
        <taxon>Streptophyta</taxon>
        <taxon>Embryophyta</taxon>
        <taxon>Tracheophyta</taxon>
        <taxon>Spermatophyta</taxon>
        <taxon>Magnoliopsida</taxon>
        <taxon>eudicotyledons</taxon>
        <taxon>Gunneridae</taxon>
        <taxon>Pentapetalae</taxon>
        <taxon>rosids</taxon>
        <taxon>fabids</taxon>
        <taxon>Fabales</taxon>
        <taxon>Fabaceae</taxon>
        <taxon>Papilionoideae</taxon>
        <taxon>50 kb inversion clade</taxon>
        <taxon>NPAAA clade</taxon>
        <taxon>indigoferoid/millettioid clade</taxon>
        <taxon>Phaseoleae</taxon>
        <taxon>Vigna</taxon>
    </lineage>
</organism>
<proteinExistence type="predicted"/>
<evidence type="ECO:0000313" key="2">
    <source>
        <dbReference type="Proteomes" id="UP000053144"/>
    </source>
</evidence>
<reference evidence="2" key="1">
    <citation type="journal article" date="2015" name="Proc. Natl. Acad. Sci. U.S.A.">
        <title>Genome sequencing of adzuki bean (Vigna angularis) provides insight into high starch and low fat accumulation and domestication.</title>
        <authorList>
            <person name="Yang K."/>
            <person name="Tian Z."/>
            <person name="Chen C."/>
            <person name="Luo L."/>
            <person name="Zhao B."/>
            <person name="Wang Z."/>
            <person name="Yu L."/>
            <person name="Li Y."/>
            <person name="Sun Y."/>
            <person name="Li W."/>
            <person name="Chen Y."/>
            <person name="Li Y."/>
            <person name="Zhang Y."/>
            <person name="Ai D."/>
            <person name="Zhao J."/>
            <person name="Shang C."/>
            <person name="Ma Y."/>
            <person name="Wu B."/>
            <person name="Wang M."/>
            <person name="Gao L."/>
            <person name="Sun D."/>
            <person name="Zhang P."/>
            <person name="Guo F."/>
            <person name="Wang W."/>
            <person name="Li Y."/>
            <person name="Wang J."/>
            <person name="Varshney R.K."/>
            <person name="Wang J."/>
            <person name="Ling H.Q."/>
            <person name="Wan P."/>
        </authorList>
    </citation>
    <scope>NUCLEOTIDE SEQUENCE</scope>
    <source>
        <strain evidence="2">cv. Jingnong 6</strain>
    </source>
</reference>
<dbReference type="AlphaFoldDB" id="A0A0L9U550"/>
<dbReference type="EMBL" id="CM003373">
    <property type="protein sequence ID" value="KOM37519.1"/>
    <property type="molecule type" value="Genomic_DNA"/>
</dbReference>